<feature type="domain" description="ABM" evidence="1">
    <location>
        <begin position="11"/>
        <end position="83"/>
    </location>
</feature>
<evidence type="ECO:0000313" key="2">
    <source>
        <dbReference type="EMBL" id="TQR10687.1"/>
    </source>
</evidence>
<proteinExistence type="predicted"/>
<dbReference type="OrthoDB" id="9798439at2"/>
<dbReference type="InterPro" id="IPR011008">
    <property type="entry name" value="Dimeric_a/b-barrel"/>
</dbReference>
<name>A0A544SZS6_9BACI</name>
<organism evidence="2 3">
    <name type="scientific">Psychrobacillus lasiicapitis</name>
    <dbReference type="NCBI Taxonomy" id="1636719"/>
    <lineage>
        <taxon>Bacteria</taxon>
        <taxon>Bacillati</taxon>
        <taxon>Bacillota</taxon>
        <taxon>Bacilli</taxon>
        <taxon>Bacillales</taxon>
        <taxon>Bacillaceae</taxon>
        <taxon>Psychrobacillus</taxon>
    </lineage>
</organism>
<comment type="caution">
    <text evidence="2">The sequence shown here is derived from an EMBL/GenBank/DDBJ whole genome shotgun (WGS) entry which is preliminary data.</text>
</comment>
<dbReference type="EMBL" id="VDGH01000010">
    <property type="protein sequence ID" value="TQR10687.1"/>
    <property type="molecule type" value="Genomic_DNA"/>
</dbReference>
<gene>
    <name evidence="2" type="ORF">FG382_16575</name>
</gene>
<keyword evidence="2" id="KW-0503">Monooxygenase</keyword>
<reference evidence="2 3" key="1">
    <citation type="submission" date="2019-05" db="EMBL/GenBank/DDBJ databases">
        <title>Psychrobacillus vulpis sp. nov., a new species isolated from feces of a red fox that inhabits in The Tablas de Daimiel Natural Park, Albacete, Spain.</title>
        <authorList>
            <person name="Rodriguez M."/>
            <person name="Reina J.C."/>
            <person name="Bejar V."/>
            <person name="Llamas I."/>
        </authorList>
    </citation>
    <scope>NUCLEOTIDE SEQUENCE [LARGE SCALE GENOMIC DNA]</scope>
    <source>
        <strain evidence="2 3">NEAU-3TGS17</strain>
    </source>
</reference>
<dbReference type="AlphaFoldDB" id="A0A544SZS6"/>
<protein>
    <submittedName>
        <fullName evidence="2">Antibiotic biosynthesis monooxygenase</fullName>
    </submittedName>
</protein>
<dbReference type="PANTHER" id="PTHR37811">
    <property type="entry name" value="BLL5343 PROTEIN"/>
    <property type="match status" value="1"/>
</dbReference>
<dbReference type="InterPro" id="IPR052936">
    <property type="entry name" value="Jasmonate_Hydroxylase-like"/>
</dbReference>
<accession>A0A544SZS6</accession>
<dbReference type="RefSeq" id="WP_142540007.1">
    <property type="nucleotide sequence ID" value="NZ_BMIE01000008.1"/>
</dbReference>
<evidence type="ECO:0000259" key="1">
    <source>
        <dbReference type="Pfam" id="PF03992"/>
    </source>
</evidence>
<dbReference type="SUPFAM" id="SSF54909">
    <property type="entry name" value="Dimeric alpha+beta barrel"/>
    <property type="match status" value="1"/>
</dbReference>
<dbReference type="PANTHER" id="PTHR37811:SF2">
    <property type="entry name" value="ABM DOMAIN-CONTAINING PROTEIN"/>
    <property type="match status" value="1"/>
</dbReference>
<dbReference type="Proteomes" id="UP000317316">
    <property type="component" value="Unassembled WGS sequence"/>
</dbReference>
<dbReference type="Gene3D" id="3.30.70.100">
    <property type="match status" value="1"/>
</dbReference>
<keyword evidence="2" id="KW-0560">Oxidoreductase</keyword>
<evidence type="ECO:0000313" key="3">
    <source>
        <dbReference type="Proteomes" id="UP000317316"/>
    </source>
</evidence>
<dbReference type="InterPro" id="IPR007138">
    <property type="entry name" value="ABM_dom"/>
</dbReference>
<dbReference type="GO" id="GO:0004497">
    <property type="term" value="F:monooxygenase activity"/>
    <property type="evidence" value="ECO:0007669"/>
    <property type="project" value="UniProtKB-KW"/>
</dbReference>
<sequence>MFIANTATPYYAVIFTSQRTEEDKKNYMKAAELMIEFASKQEGFLGVDRTCDLEGLEITVSYWVSLEAIKQWKENDSHRKVKEKGKQDWYSSYSTRICKVEREYSNI</sequence>
<dbReference type="Pfam" id="PF03992">
    <property type="entry name" value="ABM"/>
    <property type="match status" value="1"/>
</dbReference>
<keyword evidence="3" id="KW-1185">Reference proteome</keyword>